<dbReference type="GO" id="GO:0000976">
    <property type="term" value="F:transcription cis-regulatory region binding"/>
    <property type="evidence" value="ECO:0007669"/>
    <property type="project" value="TreeGrafter"/>
</dbReference>
<keyword evidence="1" id="KW-0805">Transcription regulation</keyword>
<dbReference type="Proteomes" id="UP000095210">
    <property type="component" value="Chromosome"/>
</dbReference>
<dbReference type="PROSITE" id="PS50977">
    <property type="entry name" value="HTH_TETR_2"/>
    <property type="match status" value="1"/>
</dbReference>
<name>A0AAC9MYB8_9PSEU</name>
<dbReference type="InterPro" id="IPR001647">
    <property type="entry name" value="HTH_TetR"/>
</dbReference>
<dbReference type="InterPro" id="IPR050109">
    <property type="entry name" value="HTH-type_TetR-like_transc_reg"/>
</dbReference>
<proteinExistence type="predicted"/>
<dbReference type="PANTHER" id="PTHR30055:SF234">
    <property type="entry name" value="HTH-TYPE TRANSCRIPTIONAL REGULATOR BETI"/>
    <property type="match status" value="1"/>
</dbReference>
<organism evidence="6 7">
    <name type="scientific">Actinoalloteichus hymeniacidonis</name>
    <dbReference type="NCBI Taxonomy" id="340345"/>
    <lineage>
        <taxon>Bacteria</taxon>
        <taxon>Bacillati</taxon>
        <taxon>Actinomycetota</taxon>
        <taxon>Actinomycetes</taxon>
        <taxon>Pseudonocardiales</taxon>
        <taxon>Pseudonocardiaceae</taxon>
        <taxon>Actinoalloteichus</taxon>
    </lineage>
</organism>
<evidence type="ECO:0000256" key="3">
    <source>
        <dbReference type="ARBA" id="ARBA00023163"/>
    </source>
</evidence>
<feature type="domain" description="HTH tetR-type" evidence="5">
    <location>
        <begin position="30"/>
        <end position="90"/>
    </location>
</feature>
<evidence type="ECO:0000256" key="1">
    <source>
        <dbReference type="ARBA" id="ARBA00023015"/>
    </source>
</evidence>
<dbReference type="InterPro" id="IPR009057">
    <property type="entry name" value="Homeodomain-like_sf"/>
</dbReference>
<keyword evidence="3" id="KW-0804">Transcription</keyword>
<accession>A0AAC9MYB8</accession>
<dbReference type="Gene3D" id="1.10.10.60">
    <property type="entry name" value="Homeodomain-like"/>
    <property type="match status" value="1"/>
</dbReference>
<dbReference type="GO" id="GO:0003700">
    <property type="term" value="F:DNA-binding transcription factor activity"/>
    <property type="evidence" value="ECO:0007669"/>
    <property type="project" value="TreeGrafter"/>
</dbReference>
<evidence type="ECO:0000313" key="7">
    <source>
        <dbReference type="Proteomes" id="UP000095210"/>
    </source>
</evidence>
<sequence>MQNLDCSASFLIVQSGNERSDQKSRTFIEQARREQILRAATETIAEVGLAKASLARIAAHAGISAALISYHFDGRDDLINQVAAQVDTEIEQALEQRMANAASYVDALRGLITGFVHYTAKHRTQMYALYAIASSARARTGTSNRHDREAIAASLSGLLIEGQQHREFRDFSVPVMAATLASVLESVPRELYSKPELDVDTYAEELAEIFAIAVRRTGRGRRRG</sequence>
<dbReference type="AlphaFoldDB" id="A0AAC9MYB8"/>
<dbReference type="Gene3D" id="1.10.357.10">
    <property type="entry name" value="Tetracycline Repressor, domain 2"/>
    <property type="match status" value="1"/>
</dbReference>
<protein>
    <submittedName>
        <fullName evidence="6">Transcriptional regulator, TetR family</fullName>
    </submittedName>
</protein>
<dbReference type="KEGG" id="ahm:TL08_09580"/>
<feature type="DNA-binding region" description="H-T-H motif" evidence="4">
    <location>
        <begin position="53"/>
        <end position="72"/>
    </location>
</feature>
<evidence type="ECO:0000256" key="4">
    <source>
        <dbReference type="PROSITE-ProRule" id="PRU00335"/>
    </source>
</evidence>
<keyword evidence="2 4" id="KW-0238">DNA-binding</keyword>
<reference evidence="7" key="1">
    <citation type="submission" date="2016-03" db="EMBL/GenBank/DDBJ databases">
        <title>Complete genome sequence of the type strain Actinoalloteichus hymeniacidonis DSM 45092.</title>
        <authorList>
            <person name="Schaffert L."/>
            <person name="Albersmeier A."/>
            <person name="Winkler A."/>
            <person name="Kalinowski J."/>
            <person name="Zotchev S."/>
            <person name="Ruckert C."/>
        </authorList>
    </citation>
    <scope>NUCLEOTIDE SEQUENCE [LARGE SCALE GENOMIC DNA]</scope>
    <source>
        <strain evidence="7">HPA177(T) (DSM 45092(T))</strain>
    </source>
</reference>
<gene>
    <name evidence="6" type="ORF">TL08_09580</name>
</gene>
<dbReference type="PRINTS" id="PR00455">
    <property type="entry name" value="HTHTETR"/>
</dbReference>
<evidence type="ECO:0000256" key="2">
    <source>
        <dbReference type="ARBA" id="ARBA00023125"/>
    </source>
</evidence>
<dbReference type="PANTHER" id="PTHR30055">
    <property type="entry name" value="HTH-TYPE TRANSCRIPTIONAL REGULATOR RUTR"/>
    <property type="match status" value="1"/>
</dbReference>
<dbReference type="SUPFAM" id="SSF48498">
    <property type="entry name" value="Tetracyclin repressor-like, C-terminal domain"/>
    <property type="match status" value="1"/>
</dbReference>
<evidence type="ECO:0000313" key="6">
    <source>
        <dbReference type="EMBL" id="AOS62731.1"/>
    </source>
</evidence>
<keyword evidence="7" id="KW-1185">Reference proteome</keyword>
<dbReference type="InterPro" id="IPR036271">
    <property type="entry name" value="Tet_transcr_reg_TetR-rel_C_sf"/>
</dbReference>
<evidence type="ECO:0000259" key="5">
    <source>
        <dbReference type="PROSITE" id="PS50977"/>
    </source>
</evidence>
<dbReference type="Pfam" id="PF00440">
    <property type="entry name" value="TetR_N"/>
    <property type="match status" value="1"/>
</dbReference>
<dbReference type="EMBL" id="CP014859">
    <property type="protein sequence ID" value="AOS62731.1"/>
    <property type="molecule type" value="Genomic_DNA"/>
</dbReference>
<dbReference type="SUPFAM" id="SSF46689">
    <property type="entry name" value="Homeodomain-like"/>
    <property type="match status" value="1"/>
</dbReference>